<dbReference type="Proteomes" id="UP000660021">
    <property type="component" value="Unassembled WGS sequence"/>
</dbReference>
<proteinExistence type="predicted"/>
<dbReference type="Pfam" id="PF13384">
    <property type="entry name" value="HTH_23"/>
    <property type="match status" value="1"/>
</dbReference>
<dbReference type="RefSeq" id="WP_186963877.1">
    <property type="nucleotide sequence ID" value="NZ_JACOPR010000005.1"/>
</dbReference>
<evidence type="ECO:0000256" key="1">
    <source>
        <dbReference type="SAM" id="MobiDB-lite"/>
    </source>
</evidence>
<comment type="caution">
    <text evidence="2">The sequence shown here is derived from an EMBL/GenBank/DDBJ whole genome shotgun (WGS) entry which is preliminary data.</text>
</comment>
<evidence type="ECO:0000313" key="2">
    <source>
        <dbReference type="EMBL" id="MBC5731134.1"/>
    </source>
</evidence>
<gene>
    <name evidence="2" type="ORF">H8S34_09865</name>
</gene>
<sequence>MKLFSSKQGKGVWIGGGATRPWDGAPSEGAVERERHHYAPPDKRCFDCKVPGGCDKRHPLCALKQKSQESAQERRETFLRLYAEGKSDGQISREMGLSRSTIAGRRKRLGLEPNGKKKGMV</sequence>
<organism evidence="2 3">
    <name type="scientific">Pseudoflavonifractor hominis</name>
    <dbReference type="NCBI Taxonomy" id="2763059"/>
    <lineage>
        <taxon>Bacteria</taxon>
        <taxon>Bacillati</taxon>
        <taxon>Bacillota</taxon>
        <taxon>Clostridia</taxon>
        <taxon>Eubacteriales</taxon>
        <taxon>Oscillospiraceae</taxon>
        <taxon>Pseudoflavonifractor</taxon>
    </lineage>
</organism>
<dbReference type="Gene3D" id="1.10.10.60">
    <property type="entry name" value="Homeodomain-like"/>
    <property type="match status" value="1"/>
</dbReference>
<feature type="region of interest" description="Disordered" evidence="1">
    <location>
        <begin position="89"/>
        <end position="121"/>
    </location>
</feature>
<keyword evidence="3" id="KW-1185">Reference proteome</keyword>
<feature type="region of interest" description="Disordered" evidence="1">
    <location>
        <begin position="15"/>
        <end position="34"/>
    </location>
</feature>
<accession>A0ABR7HUF5</accession>
<name>A0ABR7HUF5_9FIRM</name>
<dbReference type="EMBL" id="JACOPR010000005">
    <property type="protein sequence ID" value="MBC5731134.1"/>
    <property type="molecule type" value="Genomic_DNA"/>
</dbReference>
<evidence type="ECO:0000313" key="3">
    <source>
        <dbReference type="Proteomes" id="UP000660021"/>
    </source>
</evidence>
<reference evidence="2 3" key="1">
    <citation type="submission" date="2020-08" db="EMBL/GenBank/DDBJ databases">
        <title>Genome public.</title>
        <authorList>
            <person name="Liu C."/>
            <person name="Sun Q."/>
        </authorList>
    </citation>
    <scope>NUCLEOTIDE SEQUENCE [LARGE SCALE GENOMIC DNA]</scope>
    <source>
        <strain evidence="2 3">New-38</strain>
    </source>
</reference>
<protein>
    <submittedName>
        <fullName evidence="2">Response regulator transcription factor</fullName>
    </submittedName>
</protein>